<evidence type="ECO:0000256" key="1">
    <source>
        <dbReference type="SAM" id="Phobius"/>
    </source>
</evidence>
<dbReference type="Proteomes" id="UP001595896">
    <property type="component" value="Unassembled WGS sequence"/>
</dbReference>
<organism evidence="2 3">
    <name type="scientific">Bacillus daqingensis</name>
    <dbReference type="NCBI Taxonomy" id="872396"/>
    <lineage>
        <taxon>Bacteria</taxon>
        <taxon>Bacillati</taxon>
        <taxon>Bacillota</taxon>
        <taxon>Bacilli</taxon>
        <taxon>Bacillales</taxon>
        <taxon>Bacillaceae</taxon>
        <taxon>Bacillus</taxon>
    </lineage>
</organism>
<reference evidence="3" key="1">
    <citation type="journal article" date="2019" name="Int. J. Syst. Evol. Microbiol.">
        <title>The Global Catalogue of Microorganisms (GCM) 10K type strain sequencing project: providing services to taxonomists for standard genome sequencing and annotation.</title>
        <authorList>
            <consortium name="The Broad Institute Genomics Platform"/>
            <consortium name="The Broad Institute Genome Sequencing Center for Infectious Disease"/>
            <person name="Wu L."/>
            <person name="Ma J."/>
        </authorList>
    </citation>
    <scope>NUCLEOTIDE SEQUENCE [LARGE SCALE GENOMIC DNA]</scope>
    <source>
        <strain evidence="3">JCM 12165</strain>
    </source>
</reference>
<keyword evidence="1" id="KW-0472">Membrane</keyword>
<keyword evidence="3" id="KW-1185">Reference proteome</keyword>
<proteinExistence type="predicted"/>
<keyword evidence="1" id="KW-0812">Transmembrane</keyword>
<accession>A0ABV9NV00</accession>
<feature type="transmembrane region" description="Helical" evidence="1">
    <location>
        <begin position="26"/>
        <end position="42"/>
    </location>
</feature>
<protein>
    <submittedName>
        <fullName evidence="2">Uncharacterized protein</fullName>
    </submittedName>
</protein>
<comment type="caution">
    <text evidence="2">The sequence shown here is derived from an EMBL/GenBank/DDBJ whole genome shotgun (WGS) entry which is preliminary data.</text>
</comment>
<sequence length="50" mass="5394">MTTMLISLMLILNVVLIGVITKSPAAVISMAVLSGLTIFYLIRGKREATE</sequence>
<dbReference type="RefSeq" id="WP_377909821.1">
    <property type="nucleotide sequence ID" value="NZ_JBHSGK010000013.1"/>
</dbReference>
<gene>
    <name evidence="2" type="ORF">ACFO4L_11510</name>
</gene>
<name>A0ABV9NV00_9BACI</name>
<keyword evidence="1" id="KW-1133">Transmembrane helix</keyword>
<evidence type="ECO:0000313" key="2">
    <source>
        <dbReference type="EMBL" id="MFC4737217.1"/>
    </source>
</evidence>
<evidence type="ECO:0000313" key="3">
    <source>
        <dbReference type="Proteomes" id="UP001595896"/>
    </source>
</evidence>
<dbReference type="EMBL" id="JBHSGK010000013">
    <property type="protein sequence ID" value="MFC4737217.1"/>
    <property type="molecule type" value="Genomic_DNA"/>
</dbReference>